<dbReference type="GO" id="GO:0016787">
    <property type="term" value="F:hydrolase activity"/>
    <property type="evidence" value="ECO:0007669"/>
    <property type="project" value="UniProtKB-KW"/>
</dbReference>
<feature type="domain" description="HNH nuclease" evidence="5">
    <location>
        <begin position="54"/>
        <end position="110"/>
    </location>
</feature>
<dbReference type="InterPro" id="IPR003615">
    <property type="entry name" value="HNH_nuc"/>
</dbReference>
<dbReference type="Pfam" id="PF01844">
    <property type="entry name" value="HNH"/>
    <property type="match status" value="1"/>
</dbReference>
<keyword evidence="1" id="KW-0540">Nuclease</keyword>
<dbReference type="InterPro" id="IPR002711">
    <property type="entry name" value="HNH"/>
</dbReference>
<gene>
    <name evidence="6" type="ORF">EQ803_16095</name>
</gene>
<evidence type="ECO:0000256" key="1">
    <source>
        <dbReference type="ARBA" id="ARBA00022722"/>
    </source>
</evidence>
<name>A0A4Y8T5I6_BACTU</name>
<dbReference type="SMART" id="SM00507">
    <property type="entry name" value="HNHc"/>
    <property type="match status" value="1"/>
</dbReference>
<comment type="caution">
    <text evidence="6">The sequence shown here is derived from an EMBL/GenBank/DDBJ whole genome shotgun (WGS) entry which is preliminary data.</text>
</comment>
<dbReference type="GO" id="GO:0003676">
    <property type="term" value="F:nucleic acid binding"/>
    <property type="evidence" value="ECO:0007669"/>
    <property type="project" value="InterPro"/>
</dbReference>
<dbReference type="PANTHER" id="PTHR41286:SF1">
    <property type="entry name" value="HNH NUCLEASE YAJD-RELATED"/>
    <property type="match status" value="1"/>
</dbReference>
<dbReference type="GO" id="GO:0004519">
    <property type="term" value="F:endonuclease activity"/>
    <property type="evidence" value="ECO:0007669"/>
    <property type="project" value="UniProtKB-KW"/>
</dbReference>
<evidence type="ECO:0000313" key="6">
    <source>
        <dbReference type="EMBL" id="TFF45786.1"/>
    </source>
</evidence>
<dbReference type="AlphaFoldDB" id="A0A4Y8T5I6"/>
<sequence>MASRAKKSCAYPMCINLTTEQYCEKHKQEATKSYDKYQRDNQTTAFYKSVGWRITRSKALSRDCHLCQRCLKDKKLTPADMVHHIVEVKEDWSKRLDINNLESLCNSCHNKVHGKRG</sequence>
<reference evidence="6 7" key="1">
    <citation type="submission" date="2019-01" db="EMBL/GenBank/DDBJ databases">
        <title>Draft genome sequence of Bacillus sp. DPC6431.</title>
        <authorList>
            <person name="Arbulu S."/>
            <person name="Murphy K."/>
            <person name="O'Sullivan O."/>
            <person name="Rea M.C."/>
            <person name="Hill C."/>
            <person name="Ross R.P."/>
        </authorList>
    </citation>
    <scope>NUCLEOTIDE SEQUENCE [LARGE SCALE GENOMIC DNA]</scope>
    <source>
        <strain evidence="6 7">DPC6431</strain>
    </source>
</reference>
<dbReference type="RefSeq" id="WP_134656430.1">
    <property type="nucleotide sequence ID" value="NZ_SCLP01000007.1"/>
</dbReference>
<dbReference type="EMBL" id="SCLP01000007">
    <property type="protein sequence ID" value="TFF45786.1"/>
    <property type="molecule type" value="Genomic_DNA"/>
</dbReference>
<dbReference type="GO" id="GO:0008270">
    <property type="term" value="F:zinc ion binding"/>
    <property type="evidence" value="ECO:0007669"/>
    <property type="project" value="InterPro"/>
</dbReference>
<accession>A0A4Y8T5I6</accession>
<evidence type="ECO:0000256" key="4">
    <source>
        <dbReference type="ARBA" id="ARBA00040194"/>
    </source>
</evidence>
<dbReference type="CDD" id="cd00085">
    <property type="entry name" value="HNHc"/>
    <property type="match status" value="1"/>
</dbReference>
<evidence type="ECO:0000313" key="7">
    <source>
        <dbReference type="Proteomes" id="UP000297630"/>
    </source>
</evidence>
<evidence type="ECO:0000256" key="2">
    <source>
        <dbReference type="ARBA" id="ARBA00022801"/>
    </source>
</evidence>
<evidence type="ECO:0000259" key="5">
    <source>
        <dbReference type="SMART" id="SM00507"/>
    </source>
</evidence>
<dbReference type="GO" id="GO:0005829">
    <property type="term" value="C:cytosol"/>
    <property type="evidence" value="ECO:0007669"/>
    <property type="project" value="TreeGrafter"/>
</dbReference>
<dbReference type="PANTHER" id="PTHR41286">
    <property type="entry name" value="HNH NUCLEASE YAJD-RELATED"/>
    <property type="match status" value="1"/>
</dbReference>
<proteinExistence type="inferred from homology"/>
<comment type="similarity">
    <text evidence="3">Belongs to the HNH nuclease family.</text>
</comment>
<dbReference type="Proteomes" id="UP000297630">
    <property type="component" value="Unassembled WGS sequence"/>
</dbReference>
<evidence type="ECO:0000256" key="3">
    <source>
        <dbReference type="ARBA" id="ARBA00038412"/>
    </source>
</evidence>
<protein>
    <recommendedName>
        <fullName evidence="4">Putative HNH nuclease YajD</fullName>
    </recommendedName>
</protein>
<keyword evidence="6" id="KW-0255">Endonuclease</keyword>
<organism evidence="6 7">
    <name type="scientific">Bacillus thuringiensis</name>
    <dbReference type="NCBI Taxonomy" id="1428"/>
    <lineage>
        <taxon>Bacteria</taxon>
        <taxon>Bacillati</taxon>
        <taxon>Bacillota</taxon>
        <taxon>Bacilli</taxon>
        <taxon>Bacillales</taxon>
        <taxon>Bacillaceae</taxon>
        <taxon>Bacillus</taxon>
        <taxon>Bacillus cereus group</taxon>
    </lineage>
</organism>
<keyword evidence="2" id="KW-0378">Hydrolase</keyword>